<evidence type="ECO:0000313" key="10">
    <source>
        <dbReference type="Proteomes" id="UP000694570"/>
    </source>
</evidence>
<comment type="function">
    <text evidence="1">May play a role in the trafficking of a subset of G-protein coupled receptors.</text>
</comment>
<dbReference type="Ensembl" id="ENSSSCT00030004646.1">
    <property type="protein sequence ID" value="ENSSSCP00030001844.1"/>
    <property type="gene ID" value="ENSSSCG00030003492.1"/>
</dbReference>
<dbReference type="Ensembl" id="ENSSSCT00035033578.1">
    <property type="protein sequence ID" value="ENSSSCP00035013251.1"/>
    <property type="gene ID" value="ENSSSCG00035025496.1"/>
</dbReference>
<dbReference type="Proteomes" id="UP000694726">
    <property type="component" value="Unplaced"/>
</dbReference>
<evidence type="ECO:0000256" key="8">
    <source>
        <dbReference type="SAM" id="Phobius"/>
    </source>
</evidence>
<organism evidence="9 10">
    <name type="scientific">Sus scrofa</name>
    <name type="common">Pig</name>
    <dbReference type="NCBI Taxonomy" id="9823"/>
    <lineage>
        <taxon>Eukaryota</taxon>
        <taxon>Metazoa</taxon>
        <taxon>Chordata</taxon>
        <taxon>Craniata</taxon>
        <taxon>Vertebrata</taxon>
        <taxon>Euteleostomi</taxon>
        <taxon>Mammalia</taxon>
        <taxon>Eutheria</taxon>
        <taxon>Laurasiatheria</taxon>
        <taxon>Artiodactyla</taxon>
        <taxon>Suina</taxon>
        <taxon>Suidae</taxon>
        <taxon>Sus</taxon>
    </lineage>
</organism>
<keyword evidence="7 8" id="KW-0472">Membrane</keyword>
<evidence type="ECO:0000313" key="9">
    <source>
        <dbReference type="Ensembl" id="ENSSSCP00030001844.1"/>
    </source>
</evidence>
<evidence type="ECO:0000256" key="4">
    <source>
        <dbReference type="ARBA" id="ARBA00020550"/>
    </source>
</evidence>
<dbReference type="Pfam" id="PF14778">
    <property type="entry name" value="ODR4-like"/>
    <property type="match status" value="1"/>
</dbReference>
<dbReference type="GO" id="GO:0016020">
    <property type="term" value="C:membrane"/>
    <property type="evidence" value="ECO:0007669"/>
    <property type="project" value="UniProtKB-SubCell"/>
</dbReference>
<sequence>MGRTYIVEETVGQYLSNLNLQGKTFVSGLLIGQCSSQKDYVILATRTPPKEEQNESPKHPKAKLDNLDEEWATEHANQLVFAVEKSLNKKRLWNFTEEEVSERVTLHICSSTKKILCRTYDIHDPKSSAKPADWKYQNGLSASWLSLECTVYINIHVPLSATSVSYTLEKNTKNGLARWAKQIENGVYLINGQVKDEDCELLEGQKKSSRGNTQATNHSFDVRVLTQLVLNSDHRSTATVQICSGSVNLKGAVKCRAYVHSNKPKVKDAVQAMKRDILNTVADRCEILFEDLVLNEIPEKKDSEKEFHILPHRVFVPIPGSAVMLCDYKFGDESAEEIRDHFIEMLDHMIQIEDLEIAEEVNTACVSSSVNTEASLDNTDDEQPKQPIKTTVVLKIQQNIGVIAAFAVAALAAGISFHYFSD</sequence>
<dbReference type="Ensembl" id="ENSSSCT00015042647.1">
    <property type="protein sequence ID" value="ENSSSCP00015016858.1"/>
    <property type="gene ID" value="ENSSSCG00015031749.1"/>
</dbReference>
<keyword evidence="6 8" id="KW-1133">Transmembrane helix</keyword>
<dbReference type="Ensembl" id="ENSSSCT00025093872.1">
    <property type="protein sequence ID" value="ENSSSCP00025041186.1"/>
    <property type="gene ID" value="ENSSSCG00025067697.1"/>
</dbReference>
<reference evidence="9" key="1">
    <citation type="submission" date="2025-05" db="UniProtKB">
        <authorList>
            <consortium name="Ensembl"/>
        </authorList>
    </citation>
    <scope>IDENTIFICATION</scope>
</reference>
<proteinExistence type="inferred from homology"/>
<comment type="subcellular location">
    <subcellularLocation>
        <location evidence="2">Membrane</location>
    </subcellularLocation>
</comment>
<dbReference type="PANTHER" id="PTHR33966">
    <property type="entry name" value="PROTEIN ODR-4 HOMOLOG"/>
    <property type="match status" value="1"/>
</dbReference>
<evidence type="ECO:0000256" key="5">
    <source>
        <dbReference type="ARBA" id="ARBA00022692"/>
    </source>
</evidence>
<dbReference type="InterPro" id="IPR029454">
    <property type="entry name" value="ODR-4-like"/>
</dbReference>
<evidence type="ECO:0000256" key="7">
    <source>
        <dbReference type="ARBA" id="ARBA00023136"/>
    </source>
</evidence>
<accession>A0A8D0V7K3</accession>
<dbReference type="Ensembl" id="ENSSSCT00040055839.1">
    <property type="protein sequence ID" value="ENSSSCP00040023197.1"/>
    <property type="gene ID" value="ENSSSCG00040041432.1"/>
</dbReference>
<comment type="similarity">
    <text evidence="3">Belongs to the ODR-4 family.</text>
</comment>
<dbReference type="Proteomes" id="UP000694720">
    <property type="component" value="Unplaced"/>
</dbReference>
<dbReference type="AlphaFoldDB" id="A0A8D0V7K3"/>
<name>A0A8D0V7K3_PIG</name>
<dbReference type="Ensembl" id="ENSSSCT00050061578.1">
    <property type="protein sequence ID" value="ENSSSCP00050026473.1"/>
    <property type="gene ID" value="ENSSSCG00050045221.1"/>
</dbReference>
<evidence type="ECO:0000256" key="1">
    <source>
        <dbReference type="ARBA" id="ARBA00003891"/>
    </source>
</evidence>
<protein>
    <recommendedName>
        <fullName evidence="4">Protein odr-4 homolog</fullName>
    </recommendedName>
</protein>
<keyword evidence="5 8" id="KW-0812">Transmembrane</keyword>
<dbReference type="PANTHER" id="PTHR33966:SF1">
    <property type="entry name" value="PROTEIN ODR-4 HOMOLOG"/>
    <property type="match status" value="1"/>
</dbReference>
<evidence type="ECO:0000256" key="2">
    <source>
        <dbReference type="ARBA" id="ARBA00004370"/>
    </source>
</evidence>
<dbReference type="Proteomes" id="UP000694570">
    <property type="component" value="Unplaced"/>
</dbReference>
<evidence type="ECO:0000256" key="3">
    <source>
        <dbReference type="ARBA" id="ARBA00010131"/>
    </source>
</evidence>
<dbReference type="Proteomes" id="UP000694727">
    <property type="component" value="Unplaced"/>
</dbReference>
<dbReference type="Ensembl" id="ENSSSCT00065003713.1">
    <property type="protein sequence ID" value="ENSSSCP00065001401.1"/>
    <property type="gene ID" value="ENSSSCG00065002848.1"/>
</dbReference>
<dbReference type="Proteomes" id="UP000694722">
    <property type="component" value="Unplaced"/>
</dbReference>
<dbReference type="Proteomes" id="UP000694725">
    <property type="component" value="Unplaced"/>
</dbReference>
<dbReference type="Proteomes" id="UP000694571">
    <property type="component" value="Unplaced"/>
</dbReference>
<feature type="transmembrane region" description="Helical" evidence="8">
    <location>
        <begin position="400"/>
        <end position="420"/>
    </location>
</feature>
<evidence type="ECO:0000256" key="6">
    <source>
        <dbReference type="ARBA" id="ARBA00022989"/>
    </source>
</evidence>